<comment type="caution">
    <text evidence="1">The sequence shown here is derived from an EMBL/GenBank/DDBJ whole genome shotgun (WGS) entry which is preliminary data.</text>
</comment>
<reference evidence="1" key="2">
    <citation type="submission" date="2020-09" db="EMBL/GenBank/DDBJ databases">
        <authorList>
            <person name="Sun Q."/>
            <person name="Zhou Y."/>
        </authorList>
    </citation>
    <scope>NUCLEOTIDE SEQUENCE</scope>
    <source>
        <strain evidence="1">CGMCC 1.15493</strain>
    </source>
</reference>
<dbReference type="AlphaFoldDB" id="A0A916Y4K5"/>
<sequence length="57" mass="6552">MSEKQWAVTFTITGRAIGYVTAATEDEAMDKAKEMDVEEGDLLEWEFDRPLQAQENR</sequence>
<organism evidence="1 2">
    <name type="scientific">Aureimonas glaciei</name>
    <dbReference type="NCBI Taxonomy" id="1776957"/>
    <lineage>
        <taxon>Bacteria</taxon>
        <taxon>Pseudomonadati</taxon>
        <taxon>Pseudomonadota</taxon>
        <taxon>Alphaproteobacteria</taxon>
        <taxon>Hyphomicrobiales</taxon>
        <taxon>Aurantimonadaceae</taxon>
        <taxon>Aureimonas</taxon>
    </lineage>
</organism>
<dbReference type="EMBL" id="BMJJ01000009">
    <property type="protein sequence ID" value="GGD30603.1"/>
    <property type="molecule type" value="Genomic_DNA"/>
</dbReference>
<evidence type="ECO:0000313" key="2">
    <source>
        <dbReference type="Proteomes" id="UP000613160"/>
    </source>
</evidence>
<reference evidence="1" key="1">
    <citation type="journal article" date="2014" name="Int. J. Syst. Evol. Microbiol.">
        <title>Complete genome sequence of Corynebacterium casei LMG S-19264T (=DSM 44701T), isolated from a smear-ripened cheese.</title>
        <authorList>
            <consortium name="US DOE Joint Genome Institute (JGI-PGF)"/>
            <person name="Walter F."/>
            <person name="Albersmeier A."/>
            <person name="Kalinowski J."/>
            <person name="Ruckert C."/>
        </authorList>
    </citation>
    <scope>NUCLEOTIDE SEQUENCE</scope>
    <source>
        <strain evidence="1">CGMCC 1.15493</strain>
    </source>
</reference>
<proteinExistence type="predicted"/>
<name>A0A916Y4K5_9HYPH</name>
<protein>
    <submittedName>
        <fullName evidence="1">Uncharacterized protein</fullName>
    </submittedName>
</protein>
<keyword evidence="2" id="KW-1185">Reference proteome</keyword>
<accession>A0A916Y4K5</accession>
<dbReference type="RefSeq" id="WP_188853493.1">
    <property type="nucleotide sequence ID" value="NZ_BMJJ01000009.1"/>
</dbReference>
<dbReference type="Proteomes" id="UP000613160">
    <property type="component" value="Unassembled WGS sequence"/>
</dbReference>
<evidence type="ECO:0000313" key="1">
    <source>
        <dbReference type="EMBL" id="GGD30603.1"/>
    </source>
</evidence>
<gene>
    <name evidence="1" type="ORF">GCM10011335_37060</name>
</gene>